<accession>A0A3F2RBB8</accession>
<protein>
    <submittedName>
        <fullName evidence="1">Uncharacterized protein</fullName>
    </submittedName>
</protein>
<proteinExistence type="predicted"/>
<dbReference type="EMBL" id="MBDO02000933">
    <property type="protein sequence ID" value="RLN51499.1"/>
    <property type="molecule type" value="Genomic_DNA"/>
</dbReference>
<dbReference type="EMBL" id="MBAD02000542">
    <property type="protein sequence ID" value="RLN66157.1"/>
    <property type="molecule type" value="Genomic_DNA"/>
</dbReference>
<evidence type="ECO:0000313" key="2">
    <source>
        <dbReference type="EMBL" id="RLN66157.1"/>
    </source>
</evidence>
<reference evidence="3 4" key="1">
    <citation type="submission" date="2018-07" db="EMBL/GenBank/DDBJ databases">
        <title>Genome sequencing of oomycete isolates from Chile give support for New Zealand origin for Phytophthora kernoviae and make available the first Nothophytophthora sp. genome.</title>
        <authorList>
            <person name="Studholme D.J."/>
            <person name="Sanfuentes E."/>
            <person name="Panda P."/>
            <person name="Hill R."/>
            <person name="Sambles C."/>
            <person name="Grant M."/>
            <person name="Williams N.M."/>
            <person name="Mcdougal R.L."/>
        </authorList>
    </citation>
    <scope>NUCLEOTIDE SEQUENCE [LARGE SCALE GENOMIC DNA]</scope>
    <source>
        <strain evidence="1">Chile6</strain>
        <strain evidence="2">Chile7</strain>
    </source>
</reference>
<dbReference type="Proteomes" id="UP000284657">
    <property type="component" value="Unassembled WGS sequence"/>
</dbReference>
<sequence length="207" mass="23245">MQSTPWSMATQYFNVFRYGYNVPMPGPTTIAKRETFDAHVQRDFLLKTMASDVSVSNGTKVGVKAMLEDMSLVAICYEDMETELVRLERGPGDFITATVTTTSTINENTLRYVFPRLFDDSNNAKWPSLNTKLLGRQFVMDGLAHFEWNAENNCVITVRYDADMLTPLLGILGNLVDVSRAFHDTVIDPASRELSAEIYSHLIAADD</sequence>
<name>A0A3F2RBB8_9STRA</name>
<dbReference type="AlphaFoldDB" id="A0A3F2RBB8"/>
<dbReference type="OrthoDB" id="10476956at2759"/>
<comment type="caution">
    <text evidence="1">The sequence shown here is derived from an EMBL/GenBank/DDBJ whole genome shotgun (WGS) entry which is preliminary data.</text>
</comment>
<evidence type="ECO:0000313" key="3">
    <source>
        <dbReference type="Proteomes" id="UP000277300"/>
    </source>
</evidence>
<organism evidence="1 3">
    <name type="scientific">Phytophthora kernoviae</name>
    <dbReference type="NCBI Taxonomy" id="325452"/>
    <lineage>
        <taxon>Eukaryota</taxon>
        <taxon>Sar</taxon>
        <taxon>Stramenopiles</taxon>
        <taxon>Oomycota</taxon>
        <taxon>Peronosporomycetes</taxon>
        <taxon>Peronosporales</taxon>
        <taxon>Peronosporaceae</taxon>
        <taxon>Phytophthora</taxon>
    </lineage>
</organism>
<dbReference type="Proteomes" id="UP000277300">
    <property type="component" value="Unassembled WGS sequence"/>
</dbReference>
<evidence type="ECO:0000313" key="1">
    <source>
        <dbReference type="EMBL" id="RLN51499.1"/>
    </source>
</evidence>
<evidence type="ECO:0000313" key="4">
    <source>
        <dbReference type="Proteomes" id="UP000284657"/>
    </source>
</evidence>
<gene>
    <name evidence="2" type="ORF">BBJ29_009829</name>
    <name evidence="1" type="ORF">BBP00_00009908</name>
</gene>